<dbReference type="AlphaFoldDB" id="A0A164GRF4"/>
<organism evidence="1 2">
    <name type="scientific">Daphnia magna</name>
    <dbReference type="NCBI Taxonomy" id="35525"/>
    <lineage>
        <taxon>Eukaryota</taxon>
        <taxon>Metazoa</taxon>
        <taxon>Ecdysozoa</taxon>
        <taxon>Arthropoda</taxon>
        <taxon>Crustacea</taxon>
        <taxon>Branchiopoda</taxon>
        <taxon>Diplostraca</taxon>
        <taxon>Cladocera</taxon>
        <taxon>Anomopoda</taxon>
        <taxon>Daphniidae</taxon>
        <taxon>Daphnia</taxon>
    </lineage>
</organism>
<reference evidence="1 2" key="1">
    <citation type="submission" date="2016-03" db="EMBL/GenBank/DDBJ databases">
        <title>EvidentialGene: Evidence-directed Construction of Genes on Genomes.</title>
        <authorList>
            <person name="Gilbert D.G."/>
            <person name="Choi J.-H."/>
            <person name="Mockaitis K."/>
            <person name="Colbourne J."/>
            <person name="Pfrender M."/>
        </authorList>
    </citation>
    <scope>NUCLEOTIDE SEQUENCE [LARGE SCALE GENOMIC DNA]</scope>
    <source>
        <strain evidence="1 2">Xinb3</strain>
        <tissue evidence="1">Complete organism</tissue>
    </source>
</reference>
<feature type="non-terminal residue" evidence="1">
    <location>
        <position position="1"/>
    </location>
</feature>
<accession>A0A164GRF4</accession>
<feature type="non-terminal residue" evidence="1">
    <location>
        <position position="77"/>
    </location>
</feature>
<evidence type="ECO:0000313" key="2">
    <source>
        <dbReference type="Proteomes" id="UP000076858"/>
    </source>
</evidence>
<comment type="caution">
    <text evidence="1">The sequence shown here is derived from an EMBL/GenBank/DDBJ whole genome shotgun (WGS) entry which is preliminary data.</text>
</comment>
<keyword evidence="2" id="KW-1185">Reference proteome</keyword>
<gene>
    <name evidence="1" type="ORF">APZ42_004932</name>
</gene>
<dbReference type="Proteomes" id="UP000076858">
    <property type="component" value="Unassembled WGS sequence"/>
</dbReference>
<name>A0A164GRF4_9CRUS</name>
<dbReference type="EMBL" id="LRGB01014179">
    <property type="protein sequence ID" value="KZR99265.1"/>
    <property type="molecule type" value="Genomic_DNA"/>
</dbReference>
<sequence length="77" mass="8751">TVNHFTSATVHCKQVPFKKFPGKIAAFLEIKFSVLYQHRGPERKNTPGRNSALATQHPILVYSHLGLQKILQKWLAL</sequence>
<proteinExistence type="predicted"/>
<protein>
    <submittedName>
        <fullName evidence="1">Uncharacterized protein</fullName>
    </submittedName>
</protein>
<evidence type="ECO:0000313" key="1">
    <source>
        <dbReference type="EMBL" id="KZR99265.1"/>
    </source>
</evidence>